<keyword evidence="1" id="KW-0812">Transmembrane</keyword>
<comment type="caution">
    <text evidence="2">The sequence shown here is derived from an EMBL/GenBank/DDBJ whole genome shotgun (WGS) entry which is preliminary data.</text>
</comment>
<evidence type="ECO:0000313" key="2">
    <source>
        <dbReference type="EMBL" id="MDQ0463868.1"/>
    </source>
</evidence>
<keyword evidence="3" id="KW-1185">Reference proteome</keyword>
<gene>
    <name evidence="2" type="ORF">QO010_001639</name>
</gene>
<evidence type="ECO:0000256" key="1">
    <source>
        <dbReference type="SAM" id="Phobius"/>
    </source>
</evidence>
<name>A0ABU0IPD5_9CAUL</name>
<organism evidence="2 3">
    <name type="scientific">Caulobacter ginsengisoli</name>
    <dbReference type="NCBI Taxonomy" id="400775"/>
    <lineage>
        <taxon>Bacteria</taxon>
        <taxon>Pseudomonadati</taxon>
        <taxon>Pseudomonadota</taxon>
        <taxon>Alphaproteobacteria</taxon>
        <taxon>Caulobacterales</taxon>
        <taxon>Caulobacteraceae</taxon>
        <taxon>Caulobacter</taxon>
    </lineage>
</organism>
<accession>A0ABU0IPD5</accession>
<proteinExistence type="predicted"/>
<keyword evidence="1" id="KW-1133">Transmembrane helix</keyword>
<dbReference type="Proteomes" id="UP001228905">
    <property type="component" value="Unassembled WGS sequence"/>
</dbReference>
<protein>
    <submittedName>
        <fullName evidence="2">Uncharacterized protein</fullName>
    </submittedName>
</protein>
<dbReference type="EMBL" id="JAUSVS010000002">
    <property type="protein sequence ID" value="MDQ0463868.1"/>
    <property type="molecule type" value="Genomic_DNA"/>
</dbReference>
<keyword evidence="1" id="KW-0472">Membrane</keyword>
<feature type="transmembrane region" description="Helical" evidence="1">
    <location>
        <begin position="55"/>
        <end position="77"/>
    </location>
</feature>
<dbReference type="RefSeq" id="WP_307348101.1">
    <property type="nucleotide sequence ID" value="NZ_JAUSVS010000002.1"/>
</dbReference>
<feature type="transmembrane region" description="Helical" evidence="1">
    <location>
        <begin position="12"/>
        <end position="35"/>
    </location>
</feature>
<evidence type="ECO:0000313" key="3">
    <source>
        <dbReference type="Proteomes" id="UP001228905"/>
    </source>
</evidence>
<reference evidence="2 3" key="1">
    <citation type="submission" date="2023-07" db="EMBL/GenBank/DDBJ databases">
        <title>Genomic Encyclopedia of Type Strains, Phase IV (KMG-IV): sequencing the most valuable type-strain genomes for metagenomic binning, comparative biology and taxonomic classification.</title>
        <authorList>
            <person name="Goeker M."/>
        </authorList>
    </citation>
    <scope>NUCLEOTIDE SEQUENCE [LARGE SCALE GENOMIC DNA]</scope>
    <source>
        <strain evidence="2 3">DSM 18695</strain>
    </source>
</reference>
<sequence length="89" mass="9606">MTRHRLRPGLMLLRVLSVLLLVGPPLAVGGVWTWMALSGLSNQRRDIFEFGQQAIVLAMGLGLLGLLAEFLILPILLNDGETGRADAGD</sequence>